<dbReference type="Gramene" id="KQL01444">
    <property type="protein sequence ID" value="KQL01444"/>
    <property type="gene ID" value="SETIT_015646mg"/>
</dbReference>
<evidence type="ECO:0000256" key="1">
    <source>
        <dbReference type="ARBA" id="ARBA00012513"/>
    </source>
</evidence>
<keyword evidence="6" id="KW-0067">ATP-binding</keyword>
<dbReference type="SUPFAM" id="SSF56112">
    <property type="entry name" value="Protein kinase-like (PK-like)"/>
    <property type="match status" value="1"/>
</dbReference>
<dbReference type="PANTHER" id="PTHR27006">
    <property type="entry name" value="PROMASTIGOTE SURFACE ANTIGEN PROTEIN PSA"/>
    <property type="match status" value="1"/>
</dbReference>
<dbReference type="HOGENOM" id="CLU_000288_21_4_1"/>
<accession>K3YN12</accession>
<keyword evidence="2" id="KW-0723">Serine/threonine-protein kinase</keyword>
<dbReference type="OMA" id="LYLHTHE"/>
<evidence type="ECO:0000256" key="7">
    <source>
        <dbReference type="ARBA" id="ARBA00047899"/>
    </source>
</evidence>
<dbReference type="InterPro" id="IPR008271">
    <property type="entry name" value="Ser/Thr_kinase_AS"/>
</dbReference>
<dbReference type="PROSITE" id="PS00108">
    <property type="entry name" value="PROTEIN_KINASE_ST"/>
    <property type="match status" value="1"/>
</dbReference>
<keyword evidence="4" id="KW-0547">Nucleotide-binding</keyword>
<evidence type="ECO:0000259" key="9">
    <source>
        <dbReference type="PROSITE" id="PS50011"/>
    </source>
</evidence>
<reference evidence="11" key="1">
    <citation type="journal article" date="2012" name="Nat. Biotechnol.">
        <title>Reference genome sequence of the model plant Setaria.</title>
        <authorList>
            <person name="Bennetzen J.L."/>
            <person name="Schmutz J."/>
            <person name="Wang H."/>
            <person name="Percifield R."/>
            <person name="Hawkins J."/>
            <person name="Pontaroli A.C."/>
            <person name="Estep M."/>
            <person name="Feng L."/>
            <person name="Vaughn J.N."/>
            <person name="Grimwood J."/>
            <person name="Jenkins J."/>
            <person name="Barry K."/>
            <person name="Lindquist E."/>
            <person name="Hellsten U."/>
            <person name="Deshpande S."/>
            <person name="Wang X."/>
            <person name="Wu X."/>
            <person name="Mitros T."/>
            <person name="Triplett J."/>
            <person name="Yang X."/>
            <person name="Ye C.Y."/>
            <person name="Mauro-Herrera M."/>
            <person name="Wang L."/>
            <person name="Li P."/>
            <person name="Sharma M."/>
            <person name="Sharma R."/>
            <person name="Ronald P.C."/>
            <person name="Panaud O."/>
            <person name="Kellogg E.A."/>
            <person name="Brutnell T.P."/>
            <person name="Doust A.N."/>
            <person name="Tuskan G.A."/>
            <person name="Rokhsar D."/>
            <person name="Devos K.M."/>
        </authorList>
    </citation>
    <scope>NUCLEOTIDE SEQUENCE [LARGE SCALE GENOMIC DNA]</scope>
    <source>
        <strain evidence="11">cv. Yugu1</strain>
    </source>
</reference>
<evidence type="ECO:0000256" key="3">
    <source>
        <dbReference type="ARBA" id="ARBA00022679"/>
    </source>
</evidence>
<evidence type="ECO:0000313" key="10">
    <source>
        <dbReference type="EnsemblPlants" id="KQL01444"/>
    </source>
</evidence>
<dbReference type="PROSITE" id="PS50011">
    <property type="entry name" value="PROTEIN_KINASE_DOM"/>
    <property type="match status" value="1"/>
</dbReference>
<dbReference type="Gene3D" id="1.10.510.10">
    <property type="entry name" value="Transferase(Phosphotransferase) domain 1"/>
    <property type="match status" value="1"/>
</dbReference>
<evidence type="ECO:0000256" key="4">
    <source>
        <dbReference type="ARBA" id="ARBA00022741"/>
    </source>
</evidence>
<dbReference type="GO" id="GO:0005524">
    <property type="term" value="F:ATP binding"/>
    <property type="evidence" value="ECO:0007669"/>
    <property type="project" value="UniProtKB-KW"/>
</dbReference>
<dbReference type="AlphaFoldDB" id="K3YN12"/>
<name>K3YN12_SETIT</name>
<keyword evidence="11" id="KW-1185">Reference proteome</keyword>
<comment type="catalytic activity">
    <reaction evidence="7">
        <text>L-threonyl-[protein] + ATP = O-phospho-L-threonyl-[protein] + ADP + H(+)</text>
        <dbReference type="Rhea" id="RHEA:46608"/>
        <dbReference type="Rhea" id="RHEA-COMP:11060"/>
        <dbReference type="Rhea" id="RHEA-COMP:11605"/>
        <dbReference type="ChEBI" id="CHEBI:15378"/>
        <dbReference type="ChEBI" id="CHEBI:30013"/>
        <dbReference type="ChEBI" id="CHEBI:30616"/>
        <dbReference type="ChEBI" id="CHEBI:61977"/>
        <dbReference type="ChEBI" id="CHEBI:456216"/>
        <dbReference type="EC" id="2.7.11.1"/>
    </reaction>
</comment>
<evidence type="ECO:0000256" key="2">
    <source>
        <dbReference type="ARBA" id="ARBA00022527"/>
    </source>
</evidence>
<feature type="domain" description="Protein kinase" evidence="9">
    <location>
        <begin position="1"/>
        <end position="193"/>
    </location>
</feature>
<dbReference type="Pfam" id="PF00069">
    <property type="entry name" value="Pkinase"/>
    <property type="match status" value="1"/>
</dbReference>
<evidence type="ECO:0000256" key="6">
    <source>
        <dbReference type="ARBA" id="ARBA00022840"/>
    </source>
</evidence>
<dbReference type="FunFam" id="1.10.510.10:FF:001023">
    <property type="entry name" value="Os07g0541700 protein"/>
    <property type="match status" value="1"/>
</dbReference>
<dbReference type="InterPro" id="IPR011009">
    <property type="entry name" value="Kinase-like_dom_sf"/>
</dbReference>
<evidence type="ECO:0000256" key="8">
    <source>
        <dbReference type="ARBA" id="ARBA00048679"/>
    </source>
</evidence>
<dbReference type="SMART" id="SM00220">
    <property type="entry name" value="S_TKc"/>
    <property type="match status" value="1"/>
</dbReference>
<dbReference type="GO" id="GO:0004674">
    <property type="term" value="F:protein serine/threonine kinase activity"/>
    <property type="evidence" value="ECO:0007669"/>
    <property type="project" value="UniProtKB-KW"/>
</dbReference>
<organism evidence="10 11">
    <name type="scientific">Setaria italica</name>
    <name type="common">Foxtail millet</name>
    <name type="synonym">Panicum italicum</name>
    <dbReference type="NCBI Taxonomy" id="4555"/>
    <lineage>
        <taxon>Eukaryota</taxon>
        <taxon>Viridiplantae</taxon>
        <taxon>Streptophyta</taxon>
        <taxon>Embryophyta</taxon>
        <taxon>Tracheophyta</taxon>
        <taxon>Spermatophyta</taxon>
        <taxon>Magnoliopsida</taxon>
        <taxon>Liliopsida</taxon>
        <taxon>Poales</taxon>
        <taxon>Poaceae</taxon>
        <taxon>PACMAD clade</taxon>
        <taxon>Panicoideae</taxon>
        <taxon>Panicodae</taxon>
        <taxon>Paniceae</taxon>
        <taxon>Cenchrinae</taxon>
        <taxon>Setaria</taxon>
    </lineage>
</organism>
<reference evidence="10" key="2">
    <citation type="submission" date="2018-08" db="UniProtKB">
        <authorList>
            <consortium name="EnsemblPlants"/>
        </authorList>
    </citation>
    <scope>IDENTIFICATION</scope>
    <source>
        <strain evidence="10">Yugu1</strain>
    </source>
</reference>
<comment type="catalytic activity">
    <reaction evidence="8">
        <text>L-seryl-[protein] + ATP = O-phospho-L-seryl-[protein] + ADP + H(+)</text>
        <dbReference type="Rhea" id="RHEA:17989"/>
        <dbReference type="Rhea" id="RHEA-COMP:9863"/>
        <dbReference type="Rhea" id="RHEA-COMP:11604"/>
        <dbReference type="ChEBI" id="CHEBI:15378"/>
        <dbReference type="ChEBI" id="CHEBI:29999"/>
        <dbReference type="ChEBI" id="CHEBI:30616"/>
        <dbReference type="ChEBI" id="CHEBI:83421"/>
        <dbReference type="ChEBI" id="CHEBI:456216"/>
        <dbReference type="EC" id="2.7.11.1"/>
    </reaction>
</comment>
<evidence type="ECO:0000256" key="5">
    <source>
        <dbReference type="ARBA" id="ARBA00022777"/>
    </source>
</evidence>
<dbReference type="InterPro" id="IPR000719">
    <property type="entry name" value="Prot_kinase_dom"/>
</dbReference>
<evidence type="ECO:0000313" key="11">
    <source>
        <dbReference type="Proteomes" id="UP000004995"/>
    </source>
</evidence>
<dbReference type="EC" id="2.7.11.1" evidence="1"/>
<dbReference type="Proteomes" id="UP000004995">
    <property type="component" value="Unassembled WGS sequence"/>
</dbReference>
<dbReference type="InParanoid" id="K3YN12"/>
<sequence>MDDHLNLAFLQARIGDGLEVAIKKYPTEIISISSQYNSEFEVLKKLQHANIIKLLRHCTGEGEMILVYEYMPNGSLDKIIFNVRGDASLDWLSRFRIIEGIAHGLLYLHTHELCIVHRDLKPSNILLDFDMNSKISDFGIAKMLCPGWSHDTCILSTKVDVYAYGVILLGVIAAKKSSVPFLQDDEYVNFTEH</sequence>
<dbReference type="EnsemblPlants" id="KQL01444">
    <property type="protein sequence ID" value="KQL01444"/>
    <property type="gene ID" value="SETIT_015646mg"/>
</dbReference>
<dbReference type="PANTHER" id="PTHR27006:SF598">
    <property type="entry name" value="CYSTEINE-RICH RECEPTOR-LIKE PROTEIN KINASE 25"/>
    <property type="match status" value="1"/>
</dbReference>
<dbReference type="EMBL" id="AGNK02003739">
    <property type="status" value="NOT_ANNOTATED_CDS"/>
    <property type="molecule type" value="Genomic_DNA"/>
</dbReference>
<keyword evidence="3" id="KW-0808">Transferase</keyword>
<protein>
    <recommendedName>
        <fullName evidence="1">non-specific serine/threonine protein kinase</fullName>
        <ecNumber evidence="1">2.7.11.1</ecNumber>
    </recommendedName>
</protein>
<proteinExistence type="predicted"/>
<keyword evidence="5" id="KW-0418">Kinase</keyword>